<evidence type="ECO:0000313" key="2">
    <source>
        <dbReference type="Proteomes" id="UP001302316"/>
    </source>
</evidence>
<evidence type="ECO:0000313" key="1">
    <source>
        <dbReference type="EMBL" id="MEA5444206.1"/>
    </source>
</evidence>
<dbReference type="PANTHER" id="PTHR12475:SF4">
    <property type="entry name" value="PROTEIN THEM6"/>
    <property type="match status" value="1"/>
</dbReference>
<dbReference type="AlphaFoldDB" id="A0AAP6MLN0"/>
<dbReference type="SUPFAM" id="SSF54637">
    <property type="entry name" value="Thioesterase/thiol ester dehydrase-isomerase"/>
    <property type="match status" value="1"/>
</dbReference>
<dbReference type="GO" id="GO:0016787">
    <property type="term" value="F:hydrolase activity"/>
    <property type="evidence" value="ECO:0007669"/>
    <property type="project" value="UniProtKB-KW"/>
</dbReference>
<keyword evidence="2" id="KW-1185">Reference proteome</keyword>
<accession>A0AAP6MLN0</accession>
<protein>
    <submittedName>
        <fullName evidence="1">Acyl-CoA thioesterase</fullName>
        <ecNumber evidence="1">3.1.2.-</ecNumber>
    </submittedName>
</protein>
<dbReference type="RefSeq" id="WP_346049178.1">
    <property type="nucleotide sequence ID" value="NZ_JAYGII010000001.1"/>
</dbReference>
<dbReference type="PANTHER" id="PTHR12475">
    <property type="match status" value="1"/>
</dbReference>
<reference evidence="1 2" key="1">
    <citation type="submission" date="2023-12" db="EMBL/GenBank/DDBJ databases">
        <title>Whole-genome sequencing of halo(alkali)philic microorganisms from hypersaline lakes.</title>
        <authorList>
            <person name="Sorokin D.Y."/>
            <person name="Merkel A.Y."/>
            <person name="Messina E."/>
            <person name="Yakimov M."/>
        </authorList>
    </citation>
    <scope>NUCLEOTIDE SEQUENCE [LARGE SCALE GENOMIC DNA]</scope>
    <source>
        <strain evidence="1 2">AB-CW1</strain>
    </source>
</reference>
<sequence length="175" mass="20517">MNLWFRMIRVIIRALLGRKLDPLGLSVVHFRVWPHDLDVNMHMNNGRYLTLMDLGRLDLMIRTGMGRLLLRERWMPIAASAMIRFRKPLLPFQRFRLETRVLCWDEKWFFLEQKLVQGDRTVSVALLKGCMRVSGGHVPPSDIFEKVTGRAHPAPEMPETVQRWVEAEDAVKEQV</sequence>
<dbReference type="Pfam" id="PF13279">
    <property type="entry name" value="4HBT_2"/>
    <property type="match status" value="1"/>
</dbReference>
<proteinExistence type="predicted"/>
<dbReference type="InterPro" id="IPR051490">
    <property type="entry name" value="THEM6_lcsJ_thioesterase"/>
</dbReference>
<name>A0AAP6MLN0_9GAMM</name>
<comment type="caution">
    <text evidence="1">The sequence shown here is derived from an EMBL/GenBank/DDBJ whole genome shotgun (WGS) entry which is preliminary data.</text>
</comment>
<organism evidence="1 2">
    <name type="scientific">Natronospira elongata</name>
    <dbReference type="NCBI Taxonomy" id="3110268"/>
    <lineage>
        <taxon>Bacteria</taxon>
        <taxon>Pseudomonadati</taxon>
        <taxon>Pseudomonadota</taxon>
        <taxon>Gammaproteobacteria</taxon>
        <taxon>Natronospirales</taxon>
        <taxon>Natronospiraceae</taxon>
        <taxon>Natronospira</taxon>
    </lineage>
</organism>
<dbReference type="InterPro" id="IPR029069">
    <property type="entry name" value="HotDog_dom_sf"/>
</dbReference>
<keyword evidence="1" id="KW-0378">Hydrolase</keyword>
<dbReference type="CDD" id="cd00586">
    <property type="entry name" value="4HBT"/>
    <property type="match status" value="1"/>
</dbReference>
<dbReference type="EC" id="3.1.2.-" evidence="1"/>
<dbReference type="EMBL" id="JAYGII010000001">
    <property type="protein sequence ID" value="MEA5444206.1"/>
    <property type="molecule type" value="Genomic_DNA"/>
</dbReference>
<dbReference type="Proteomes" id="UP001302316">
    <property type="component" value="Unassembled WGS sequence"/>
</dbReference>
<gene>
    <name evidence="1" type="ORF">VCB98_00030</name>
</gene>
<dbReference type="Gene3D" id="3.10.129.10">
    <property type="entry name" value="Hotdog Thioesterase"/>
    <property type="match status" value="1"/>
</dbReference>